<comment type="caution">
    <text evidence="2">The sequence shown here is derived from an EMBL/GenBank/DDBJ whole genome shotgun (WGS) entry which is preliminary data.</text>
</comment>
<sequence length="105" mass="11643">MALTGTAKIDKGFRALQVRAPGFVAKLRWTRIPWRGRLMSMFEKLKDLIKGHPDQARQGVEKAGDAFDAKTGNKYQSQVDTAQQKLNEQIGKEPPASGQGRPPQP</sequence>
<organism evidence="2 3">
    <name type="scientific">Streptomyces spororaveus</name>
    <dbReference type="NCBI Taxonomy" id="284039"/>
    <lineage>
        <taxon>Bacteria</taxon>
        <taxon>Bacillati</taxon>
        <taxon>Actinomycetota</taxon>
        <taxon>Actinomycetes</taxon>
        <taxon>Kitasatosporales</taxon>
        <taxon>Streptomycetaceae</taxon>
        <taxon>Streptomyces</taxon>
    </lineage>
</organism>
<dbReference type="Proteomes" id="UP000608522">
    <property type="component" value="Unassembled WGS sequence"/>
</dbReference>
<name>A0ABQ3TJ05_9ACTN</name>
<feature type="compositionally biased region" description="Polar residues" evidence="1">
    <location>
        <begin position="73"/>
        <end position="87"/>
    </location>
</feature>
<accession>A0ABQ3TJ05</accession>
<dbReference type="Pfam" id="PF14013">
    <property type="entry name" value="MT0933_antitox"/>
    <property type="match status" value="1"/>
</dbReference>
<dbReference type="EMBL" id="BNED01000005">
    <property type="protein sequence ID" value="GHI80347.1"/>
    <property type="molecule type" value="Genomic_DNA"/>
</dbReference>
<evidence type="ECO:0008006" key="4">
    <source>
        <dbReference type="Google" id="ProtNLM"/>
    </source>
</evidence>
<protein>
    <recommendedName>
        <fullName evidence="4">Antitoxin protein of toxin-antitoxin system</fullName>
    </recommendedName>
</protein>
<proteinExistence type="predicted"/>
<gene>
    <name evidence="2" type="ORF">Sspor_59080</name>
</gene>
<evidence type="ECO:0000313" key="3">
    <source>
        <dbReference type="Proteomes" id="UP000608522"/>
    </source>
</evidence>
<reference evidence="3" key="1">
    <citation type="submission" date="2023-07" db="EMBL/GenBank/DDBJ databases">
        <title>Whole genome shotgun sequence of Streptomyces spororaveus NBRC 15456.</title>
        <authorList>
            <person name="Komaki H."/>
            <person name="Tamura T."/>
        </authorList>
    </citation>
    <scope>NUCLEOTIDE SEQUENCE [LARGE SCALE GENOMIC DNA]</scope>
    <source>
        <strain evidence="3">NBRC 15456</strain>
    </source>
</reference>
<keyword evidence="3" id="KW-1185">Reference proteome</keyword>
<feature type="region of interest" description="Disordered" evidence="1">
    <location>
        <begin position="56"/>
        <end position="105"/>
    </location>
</feature>
<feature type="compositionally biased region" description="Basic and acidic residues" evidence="1">
    <location>
        <begin position="56"/>
        <end position="68"/>
    </location>
</feature>
<evidence type="ECO:0000256" key="1">
    <source>
        <dbReference type="SAM" id="MobiDB-lite"/>
    </source>
</evidence>
<dbReference type="InterPro" id="IPR028037">
    <property type="entry name" value="Antitoxin_Rv0909/MT0933"/>
</dbReference>
<evidence type="ECO:0000313" key="2">
    <source>
        <dbReference type="EMBL" id="GHI80347.1"/>
    </source>
</evidence>